<dbReference type="GO" id="GO:0005524">
    <property type="term" value="F:ATP binding"/>
    <property type="evidence" value="ECO:0007669"/>
    <property type="project" value="UniProtKB-KW"/>
</dbReference>
<dbReference type="InterPro" id="IPR003661">
    <property type="entry name" value="HisK_dim/P_dom"/>
</dbReference>
<sequence length="263" mass="29176">MKTSTAGINTKKIAGHDSYTDFATQVFSPVAPNNFYPLPIVAEKSKVFSGQPTASLAHELRNPLTNINLSVGMIESITRNDDLKSYLDIIMRSSVRINDLVTELIKYQHANEVPVEQHAVHQLLEEVLEMAADRIQLKNIVVRKQYEQHDCTIELNGLRMKIALTNIIINAIDAMSSKNGILTLVTKSVYGKFLVEIEDNGCGISEDNIKKIFTPYFTTKPGGLGIGLSNTYTILRSNNVGVKVESSAGKGTRFILFFNKNNQ</sequence>
<dbReference type="InterPro" id="IPR036890">
    <property type="entry name" value="HATPase_C_sf"/>
</dbReference>
<dbReference type="InterPro" id="IPR005467">
    <property type="entry name" value="His_kinase_dom"/>
</dbReference>
<dbReference type="SMART" id="SM00387">
    <property type="entry name" value="HATPase_c"/>
    <property type="match status" value="1"/>
</dbReference>
<dbReference type="Pfam" id="PF02518">
    <property type="entry name" value="HATPase_c"/>
    <property type="match status" value="1"/>
</dbReference>
<dbReference type="PANTHER" id="PTHR43065">
    <property type="entry name" value="SENSOR HISTIDINE KINASE"/>
    <property type="match status" value="1"/>
</dbReference>
<dbReference type="PANTHER" id="PTHR43065:SF46">
    <property type="entry name" value="C4-DICARBOXYLATE TRANSPORT SENSOR PROTEIN DCTB"/>
    <property type="match status" value="1"/>
</dbReference>
<evidence type="ECO:0000256" key="8">
    <source>
        <dbReference type="ARBA" id="ARBA00023012"/>
    </source>
</evidence>
<dbReference type="PROSITE" id="PS50109">
    <property type="entry name" value="HIS_KIN"/>
    <property type="match status" value="1"/>
</dbReference>
<keyword evidence="5" id="KW-0547">Nucleotide-binding</keyword>
<accession>A0ABT3IJX0</accession>
<gene>
    <name evidence="10" type="ORF">OL497_10090</name>
</gene>
<dbReference type="SUPFAM" id="SSF55874">
    <property type="entry name" value="ATPase domain of HSP90 chaperone/DNA topoisomerase II/histidine kinase"/>
    <property type="match status" value="1"/>
</dbReference>
<evidence type="ECO:0000256" key="3">
    <source>
        <dbReference type="ARBA" id="ARBA00022553"/>
    </source>
</evidence>
<dbReference type="SMART" id="SM00388">
    <property type="entry name" value="HisKA"/>
    <property type="match status" value="1"/>
</dbReference>
<keyword evidence="8" id="KW-0902">Two-component regulatory system</keyword>
<comment type="catalytic activity">
    <reaction evidence="1">
        <text>ATP + protein L-histidine = ADP + protein N-phospho-L-histidine.</text>
        <dbReference type="EC" id="2.7.13.3"/>
    </reaction>
</comment>
<dbReference type="InterPro" id="IPR004358">
    <property type="entry name" value="Sig_transdc_His_kin-like_C"/>
</dbReference>
<dbReference type="InterPro" id="IPR036097">
    <property type="entry name" value="HisK_dim/P_sf"/>
</dbReference>
<name>A0ABT3IJX0_9BACT</name>
<dbReference type="Gene3D" id="3.30.565.10">
    <property type="entry name" value="Histidine kinase-like ATPase, C-terminal domain"/>
    <property type="match status" value="1"/>
</dbReference>
<evidence type="ECO:0000313" key="11">
    <source>
        <dbReference type="Proteomes" id="UP001207742"/>
    </source>
</evidence>
<dbReference type="CDD" id="cd00082">
    <property type="entry name" value="HisKA"/>
    <property type="match status" value="1"/>
</dbReference>
<keyword evidence="11" id="KW-1185">Reference proteome</keyword>
<evidence type="ECO:0000256" key="1">
    <source>
        <dbReference type="ARBA" id="ARBA00000085"/>
    </source>
</evidence>
<evidence type="ECO:0000256" key="7">
    <source>
        <dbReference type="ARBA" id="ARBA00022840"/>
    </source>
</evidence>
<dbReference type="Proteomes" id="UP001207742">
    <property type="component" value="Unassembled WGS sequence"/>
</dbReference>
<keyword evidence="4" id="KW-0808">Transferase</keyword>
<keyword evidence="3" id="KW-0597">Phosphoprotein</keyword>
<feature type="domain" description="Histidine kinase" evidence="9">
    <location>
        <begin position="55"/>
        <end position="262"/>
    </location>
</feature>
<keyword evidence="7 10" id="KW-0067">ATP-binding</keyword>
<organism evidence="10 11">
    <name type="scientific">Chitinophaga nivalis</name>
    <dbReference type="NCBI Taxonomy" id="2991709"/>
    <lineage>
        <taxon>Bacteria</taxon>
        <taxon>Pseudomonadati</taxon>
        <taxon>Bacteroidota</taxon>
        <taxon>Chitinophagia</taxon>
        <taxon>Chitinophagales</taxon>
        <taxon>Chitinophagaceae</taxon>
        <taxon>Chitinophaga</taxon>
    </lineage>
</organism>
<evidence type="ECO:0000256" key="5">
    <source>
        <dbReference type="ARBA" id="ARBA00022741"/>
    </source>
</evidence>
<dbReference type="InterPro" id="IPR003594">
    <property type="entry name" value="HATPase_dom"/>
</dbReference>
<evidence type="ECO:0000256" key="4">
    <source>
        <dbReference type="ARBA" id="ARBA00022679"/>
    </source>
</evidence>
<evidence type="ECO:0000259" key="9">
    <source>
        <dbReference type="PROSITE" id="PS50109"/>
    </source>
</evidence>
<dbReference type="RefSeq" id="WP_264729763.1">
    <property type="nucleotide sequence ID" value="NZ_JAPDNR010000001.1"/>
</dbReference>
<evidence type="ECO:0000256" key="6">
    <source>
        <dbReference type="ARBA" id="ARBA00022777"/>
    </source>
</evidence>
<dbReference type="PRINTS" id="PR00344">
    <property type="entry name" value="BCTRLSENSOR"/>
</dbReference>
<dbReference type="EMBL" id="JAPDNS010000001">
    <property type="protein sequence ID" value="MCW3484244.1"/>
    <property type="molecule type" value="Genomic_DNA"/>
</dbReference>
<reference evidence="10 11" key="1">
    <citation type="submission" date="2022-10" db="EMBL/GenBank/DDBJ databases">
        <title>Chitinophaga nivalis PC15 sp. nov., isolated from Pyeongchang county, South Korea.</title>
        <authorList>
            <person name="Trinh H.N."/>
        </authorList>
    </citation>
    <scope>NUCLEOTIDE SEQUENCE [LARGE SCALE GENOMIC DNA]</scope>
    <source>
        <strain evidence="10 11">PC14</strain>
    </source>
</reference>
<dbReference type="EC" id="2.7.13.3" evidence="2"/>
<dbReference type="Gene3D" id="1.10.287.130">
    <property type="match status" value="1"/>
</dbReference>
<proteinExistence type="predicted"/>
<dbReference type="Pfam" id="PF00512">
    <property type="entry name" value="HisKA"/>
    <property type="match status" value="1"/>
</dbReference>
<evidence type="ECO:0000313" key="10">
    <source>
        <dbReference type="EMBL" id="MCW3484244.1"/>
    </source>
</evidence>
<evidence type="ECO:0000256" key="2">
    <source>
        <dbReference type="ARBA" id="ARBA00012438"/>
    </source>
</evidence>
<protein>
    <recommendedName>
        <fullName evidence="2">histidine kinase</fullName>
        <ecNumber evidence="2">2.7.13.3</ecNumber>
    </recommendedName>
</protein>
<comment type="caution">
    <text evidence="10">The sequence shown here is derived from an EMBL/GenBank/DDBJ whole genome shotgun (WGS) entry which is preliminary data.</text>
</comment>
<keyword evidence="6" id="KW-0418">Kinase</keyword>
<dbReference type="SUPFAM" id="SSF47384">
    <property type="entry name" value="Homodimeric domain of signal transducing histidine kinase"/>
    <property type="match status" value="1"/>
</dbReference>